<dbReference type="OrthoDB" id="7375033at2"/>
<keyword evidence="2" id="KW-0732">Signal</keyword>
<dbReference type="EMBL" id="QQNH01000009">
    <property type="protein sequence ID" value="RDE09049.1"/>
    <property type="molecule type" value="Genomic_DNA"/>
</dbReference>
<evidence type="ECO:0000256" key="2">
    <source>
        <dbReference type="SAM" id="SignalP"/>
    </source>
</evidence>
<sequence>MKYTRFNHLLSAGVLALAVAAPHAALAQTVEEFYSGRTLEMVIGYAPGGSNDSYARAVANHLGDHLPGNPKIVPVNMPGGGSLVAANHIANIAPKDGTVLGLIASTIPLDEQLGTDNIYFESADFNWIGRVASNTNVTFVNASTGVETIEDAMETEVILATTGASSTVAIYPSVMNAMAGTRFNLIMGYEGTGESMLAMERGEADGHSTSLAAVMTSRPDWLTNGAINFLVQYGLNRHPELPDVPTAVELITDPDDLAAMRLILGAVEVGKAVLTAPGVPEDRVEALRRAFDDMLEDPAFIAELEQQRLEISPMSGEDLQAVVAEAGEATPELIARVKAVWPNE</sequence>
<evidence type="ECO:0000313" key="4">
    <source>
        <dbReference type="Proteomes" id="UP000253759"/>
    </source>
</evidence>
<keyword evidence="4" id="KW-1185">Reference proteome</keyword>
<evidence type="ECO:0000313" key="3">
    <source>
        <dbReference type="EMBL" id="RDE09049.1"/>
    </source>
</evidence>
<dbReference type="RefSeq" id="WP_114645815.1">
    <property type="nucleotide sequence ID" value="NZ_QQNH01000009.1"/>
</dbReference>
<organism evidence="3 4">
    <name type="scientific">Pelagibacterium lacus</name>
    <dbReference type="NCBI Taxonomy" id="2282655"/>
    <lineage>
        <taxon>Bacteria</taxon>
        <taxon>Pseudomonadati</taxon>
        <taxon>Pseudomonadota</taxon>
        <taxon>Alphaproteobacteria</taxon>
        <taxon>Hyphomicrobiales</taxon>
        <taxon>Devosiaceae</taxon>
        <taxon>Pelagibacterium</taxon>
    </lineage>
</organism>
<dbReference type="InterPro" id="IPR042100">
    <property type="entry name" value="Bug_dom1"/>
</dbReference>
<comment type="similarity">
    <text evidence="1">Belongs to the UPF0065 (bug) family.</text>
</comment>
<comment type="caution">
    <text evidence="3">The sequence shown here is derived from an EMBL/GenBank/DDBJ whole genome shotgun (WGS) entry which is preliminary data.</text>
</comment>
<dbReference type="InterPro" id="IPR005064">
    <property type="entry name" value="BUG"/>
</dbReference>
<name>A0A369W4V3_9HYPH</name>
<evidence type="ECO:0000256" key="1">
    <source>
        <dbReference type="ARBA" id="ARBA00006987"/>
    </source>
</evidence>
<protein>
    <recommendedName>
        <fullName evidence="5">Tripartite tricarboxylate transporter substrate binding protein</fullName>
    </recommendedName>
</protein>
<gene>
    <name evidence="3" type="ORF">DVH29_08830</name>
</gene>
<dbReference type="Pfam" id="PF03401">
    <property type="entry name" value="TctC"/>
    <property type="match status" value="1"/>
</dbReference>
<feature type="chain" id="PRO_5016828447" description="Tripartite tricarboxylate transporter substrate binding protein" evidence="2">
    <location>
        <begin position="28"/>
        <end position="344"/>
    </location>
</feature>
<accession>A0A369W4V3</accession>
<dbReference type="Gene3D" id="3.40.190.150">
    <property type="entry name" value="Bordetella uptake gene, domain 1"/>
    <property type="match status" value="1"/>
</dbReference>
<dbReference type="AlphaFoldDB" id="A0A369W4V3"/>
<proteinExistence type="inferred from homology"/>
<feature type="signal peptide" evidence="2">
    <location>
        <begin position="1"/>
        <end position="27"/>
    </location>
</feature>
<dbReference type="Gene3D" id="3.40.190.10">
    <property type="entry name" value="Periplasmic binding protein-like II"/>
    <property type="match status" value="1"/>
</dbReference>
<reference evidence="4" key="1">
    <citation type="submission" date="2018-07" db="EMBL/GenBank/DDBJ databases">
        <authorList>
            <person name="Liu B.-T."/>
            <person name="Du Z."/>
        </authorList>
    </citation>
    <scope>NUCLEOTIDE SEQUENCE [LARGE SCALE GENOMIC DNA]</scope>
    <source>
        <strain evidence="4">XYN52</strain>
    </source>
</reference>
<dbReference type="PANTHER" id="PTHR42928">
    <property type="entry name" value="TRICARBOXYLATE-BINDING PROTEIN"/>
    <property type="match status" value="1"/>
</dbReference>
<dbReference type="Proteomes" id="UP000253759">
    <property type="component" value="Unassembled WGS sequence"/>
</dbReference>
<dbReference type="PANTHER" id="PTHR42928:SF5">
    <property type="entry name" value="BLR1237 PROTEIN"/>
    <property type="match status" value="1"/>
</dbReference>
<evidence type="ECO:0008006" key="5">
    <source>
        <dbReference type="Google" id="ProtNLM"/>
    </source>
</evidence>